<accession>E0NVX9</accession>
<organism evidence="1 2">
    <name type="scientific">Hoylesella marshii DSM 16973 = JCM 13450</name>
    <dbReference type="NCBI Taxonomy" id="862515"/>
    <lineage>
        <taxon>Bacteria</taxon>
        <taxon>Pseudomonadati</taxon>
        <taxon>Bacteroidota</taxon>
        <taxon>Bacteroidia</taxon>
        <taxon>Bacteroidales</taxon>
        <taxon>Prevotellaceae</taxon>
        <taxon>Hoylesella</taxon>
    </lineage>
</organism>
<sequence>MNKVQIYDKKAKTKNKRKELCHRQSMIRHGKVSGWNTRNFPIDNLSMA</sequence>
<gene>
    <name evidence="1" type="ORF">HMPREF0658_2335</name>
</gene>
<protein>
    <submittedName>
        <fullName evidence="1">Uncharacterized protein</fullName>
    </submittedName>
</protein>
<dbReference type="HOGENOM" id="CLU_3156308_0_0_10"/>
<comment type="caution">
    <text evidence="1">The sequence shown here is derived from an EMBL/GenBank/DDBJ whole genome shotgun (WGS) entry which is preliminary data.</text>
</comment>
<evidence type="ECO:0000313" key="2">
    <source>
        <dbReference type="Proteomes" id="UP000004394"/>
    </source>
</evidence>
<proteinExistence type="predicted"/>
<dbReference type="Proteomes" id="UP000004394">
    <property type="component" value="Unassembled WGS sequence"/>
</dbReference>
<keyword evidence="2" id="KW-1185">Reference proteome</keyword>
<name>E0NVX9_9BACT</name>
<dbReference type="BioCyc" id="PMAR862515-HMP:GMOO-2380-MONOMER"/>
<evidence type="ECO:0000313" key="1">
    <source>
        <dbReference type="EMBL" id="EFM00725.1"/>
    </source>
</evidence>
<reference evidence="1" key="1">
    <citation type="submission" date="2010-07" db="EMBL/GenBank/DDBJ databases">
        <authorList>
            <person name="Muzny D."/>
            <person name="Qin X."/>
            <person name="Deng J."/>
            <person name="Jiang H."/>
            <person name="Liu Y."/>
            <person name="Qu J."/>
            <person name="Song X.-Z."/>
            <person name="Zhang L."/>
            <person name="Thornton R."/>
            <person name="Coyle M."/>
            <person name="Francisco L."/>
            <person name="Jackson L."/>
            <person name="Javaid M."/>
            <person name="Korchina V."/>
            <person name="Kovar C."/>
            <person name="Mata R."/>
            <person name="Mathew T."/>
            <person name="Ngo R."/>
            <person name="Nguyen L."/>
            <person name="Nguyen N."/>
            <person name="Okwuonu G."/>
            <person name="Ongeri F."/>
            <person name="Pham C."/>
            <person name="Simmons D."/>
            <person name="Wilczek-Boney K."/>
            <person name="Hale W."/>
            <person name="Jakkamsetti A."/>
            <person name="Pham P."/>
            <person name="Ruth R."/>
            <person name="San Lucas F."/>
            <person name="Warren J."/>
            <person name="Zhang J."/>
            <person name="Zhao Z."/>
            <person name="Zhou C."/>
            <person name="Zhu D."/>
            <person name="Lee S."/>
            <person name="Bess C."/>
            <person name="Blankenburg K."/>
            <person name="Forbes L."/>
            <person name="Fu Q."/>
            <person name="Gubbala S."/>
            <person name="Hirani K."/>
            <person name="Jayaseelan J.C."/>
            <person name="Lara F."/>
            <person name="Munidasa M."/>
            <person name="Palculict T."/>
            <person name="Patil S."/>
            <person name="Pu L.-L."/>
            <person name="Saada N."/>
            <person name="Tang L."/>
            <person name="Weissenberger G."/>
            <person name="Zhu Y."/>
            <person name="Hemphill L."/>
            <person name="Shang Y."/>
            <person name="Youmans B."/>
            <person name="Ayvaz T."/>
            <person name="Ross M."/>
            <person name="Santibanez J."/>
            <person name="Aqrawi P."/>
            <person name="Gross S."/>
            <person name="Joshi V."/>
            <person name="Fowler G."/>
            <person name="Nazareth L."/>
            <person name="Reid J."/>
            <person name="Worley K."/>
            <person name="Petrosino J."/>
            <person name="Highlander S."/>
            <person name="Gibbs R."/>
        </authorList>
    </citation>
    <scope>NUCLEOTIDE SEQUENCE [LARGE SCALE GENOMIC DNA]</scope>
    <source>
        <strain evidence="1">DSM 16973</strain>
    </source>
</reference>
<dbReference type="EMBL" id="AEEI01000076">
    <property type="protein sequence ID" value="EFM00725.1"/>
    <property type="molecule type" value="Genomic_DNA"/>
</dbReference>
<dbReference type="AlphaFoldDB" id="E0NVX9"/>